<dbReference type="Gene3D" id="2.40.420.20">
    <property type="match status" value="1"/>
</dbReference>
<evidence type="ECO:0000313" key="5">
    <source>
        <dbReference type="Proteomes" id="UP000680866"/>
    </source>
</evidence>
<dbReference type="Proteomes" id="UP000680866">
    <property type="component" value="Chromosome"/>
</dbReference>
<feature type="region of interest" description="Disordered" evidence="1">
    <location>
        <begin position="332"/>
        <end position="351"/>
    </location>
</feature>
<sequence length="351" mass="35789">MNRRTLAAAGSGALLVAVAAAVWLGRPATPDAEPAAVTVPVQRTTLTSELRLSGRLGHGPLTPVGDTTGTVTGLPRVGDVVRVGARVYEVDGRPVVLLRGKRPFWRELSTGSATGPDVRQLEQNLADLGFGGGFDVDERFTPATARAVRAWQRSIGAEPTGRVRPGDVVTVDAGDIRIARVDARLGGVDAAAPVSYTATAVRVTATLTPAQARELAAGTAVEVVLPDGTRVASTIAAIDPGGEPTGTDGETTPATATVDLPDQKAVADIGLPAVQVRVAKAERARALVVPVTALLATADGGYAVEVVRDGVVERIPVEVGLVADARAEVSTAASGDGPEPLREGDAVVIAS</sequence>
<gene>
    <name evidence="4" type="ORF">Prubr_19520</name>
</gene>
<proteinExistence type="predicted"/>
<dbReference type="AlphaFoldDB" id="A0A810MUX2"/>
<feature type="signal peptide" evidence="2">
    <location>
        <begin position="1"/>
        <end position="19"/>
    </location>
</feature>
<organism evidence="4 5">
    <name type="scientific">Polymorphospora rubra</name>
    <dbReference type="NCBI Taxonomy" id="338584"/>
    <lineage>
        <taxon>Bacteria</taxon>
        <taxon>Bacillati</taxon>
        <taxon>Actinomycetota</taxon>
        <taxon>Actinomycetes</taxon>
        <taxon>Micromonosporales</taxon>
        <taxon>Micromonosporaceae</taxon>
        <taxon>Polymorphospora</taxon>
    </lineage>
</organism>
<dbReference type="RefSeq" id="WP_212823999.1">
    <property type="nucleotide sequence ID" value="NZ_AP023359.1"/>
</dbReference>
<dbReference type="InterPro" id="IPR036365">
    <property type="entry name" value="PGBD-like_sf"/>
</dbReference>
<dbReference type="SUPFAM" id="SSF47090">
    <property type="entry name" value="PGBD-like"/>
    <property type="match status" value="1"/>
</dbReference>
<evidence type="ECO:0000313" key="4">
    <source>
        <dbReference type="EMBL" id="BCJ64931.1"/>
    </source>
</evidence>
<name>A0A810MUX2_9ACTN</name>
<reference evidence="4" key="1">
    <citation type="submission" date="2020-08" db="EMBL/GenBank/DDBJ databases">
        <title>Whole genome shotgun sequence of Polymorphospora rubra NBRC 101157.</title>
        <authorList>
            <person name="Komaki H."/>
            <person name="Tamura T."/>
        </authorList>
    </citation>
    <scope>NUCLEOTIDE SEQUENCE</scope>
    <source>
        <strain evidence="4">NBRC 101157</strain>
    </source>
</reference>
<dbReference type="EMBL" id="AP023359">
    <property type="protein sequence ID" value="BCJ64931.1"/>
    <property type="molecule type" value="Genomic_DNA"/>
</dbReference>
<feature type="chain" id="PRO_5039344238" evidence="2">
    <location>
        <begin position="20"/>
        <end position="351"/>
    </location>
</feature>
<keyword evidence="2" id="KW-0732">Signal</keyword>
<dbReference type="InterPro" id="IPR002477">
    <property type="entry name" value="Peptidoglycan-bd-like"/>
</dbReference>
<keyword evidence="5" id="KW-1185">Reference proteome</keyword>
<accession>A0A810MUX2</accession>
<evidence type="ECO:0000259" key="3">
    <source>
        <dbReference type="Pfam" id="PF01471"/>
    </source>
</evidence>
<dbReference type="Gene3D" id="1.10.101.10">
    <property type="entry name" value="PGBD-like superfamily/PGBD"/>
    <property type="match status" value="1"/>
</dbReference>
<feature type="domain" description="Peptidoglycan binding-like" evidence="3">
    <location>
        <begin position="114"/>
        <end position="163"/>
    </location>
</feature>
<evidence type="ECO:0000256" key="1">
    <source>
        <dbReference type="SAM" id="MobiDB-lite"/>
    </source>
</evidence>
<dbReference type="InterPro" id="IPR036366">
    <property type="entry name" value="PGBDSf"/>
</dbReference>
<dbReference type="KEGG" id="pry:Prubr_19520"/>
<dbReference type="Pfam" id="PF01471">
    <property type="entry name" value="PG_binding_1"/>
    <property type="match status" value="1"/>
</dbReference>
<protein>
    <submittedName>
        <fullName evidence="4">Peptidoglycan-binding protein</fullName>
    </submittedName>
</protein>
<evidence type="ECO:0000256" key="2">
    <source>
        <dbReference type="SAM" id="SignalP"/>
    </source>
</evidence>